<comment type="caution">
    <text evidence="2">The sequence shown here is derived from an EMBL/GenBank/DDBJ whole genome shotgun (WGS) entry which is preliminary data.</text>
</comment>
<evidence type="ECO:0008006" key="4">
    <source>
        <dbReference type="Google" id="ProtNLM"/>
    </source>
</evidence>
<accession>A0ABR5F572</accession>
<evidence type="ECO:0000313" key="3">
    <source>
        <dbReference type="Proteomes" id="UP000035425"/>
    </source>
</evidence>
<evidence type="ECO:0000313" key="2">
    <source>
        <dbReference type="EMBL" id="KLL11778.1"/>
    </source>
</evidence>
<keyword evidence="3" id="KW-1185">Reference proteome</keyword>
<name>A0ABR5F572_9ACTN</name>
<gene>
    <name evidence="2" type="ORF">FrCorBMG51_08830</name>
</gene>
<proteinExistence type="predicted"/>
<feature type="region of interest" description="Disordered" evidence="1">
    <location>
        <begin position="248"/>
        <end position="276"/>
    </location>
</feature>
<organism evidence="2 3">
    <name type="scientific">Protofrankia coriariae</name>
    <dbReference type="NCBI Taxonomy" id="1562887"/>
    <lineage>
        <taxon>Bacteria</taxon>
        <taxon>Bacillati</taxon>
        <taxon>Actinomycetota</taxon>
        <taxon>Actinomycetes</taxon>
        <taxon>Frankiales</taxon>
        <taxon>Frankiaceae</taxon>
        <taxon>Protofrankia</taxon>
    </lineage>
</organism>
<dbReference type="Gene3D" id="3.90.1140.10">
    <property type="entry name" value="Cyclic phosphodiesterase"/>
    <property type="match status" value="1"/>
</dbReference>
<dbReference type="Proteomes" id="UP000035425">
    <property type="component" value="Unassembled WGS sequence"/>
</dbReference>
<dbReference type="RefSeq" id="WP_047222608.1">
    <property type="nucleotide sequence ID" value="NZ_JWIO01000011.1"/>
</dbReference>
<evidence type="ECO:0000256" key="1">
    <source>
        <dbReference type="SAM" id="MobiDB-lite"/>
    </source>
</evidence>
<protein>
    <recommendedName>
        <fullName evidence="4">2'-5' RNA ligase superfamily protein</fullName>
    </recommendedName>
</protein>
<dbReference type="EMBL" id="JWIO01000011">
    <property type="protein sequence ID" value="KLL11778.1"/>
    <property type="molecule type" value="Genomic_DNA"/>
</dbReference>
<reference evidence="2 3" key="1">
    <citation type="submission" date="2014-12" db="EMBL/GenBank/DDBJ databases">
        <title>Frankia sp. BMG5.1 draft genome.</title>
        <authorList>
            <person name="Gtari M."/>
            <person name="Ghodhbane-Gtari F."/>
            <person name="Nouioui I."/>
            <person name="Ktari A."/>
            <person name="Hezbri K."/>
            <person name="Mimouni W."/>
            <person name="Sbissi I."/>
            <person name="Ayari A."/>
            <person name="Yamanaka T."/>
            <person name="Normand P."/>
            <person name="Tisa L.S."/>
            <person name="Boudabous A."/>
        </authorList>
    </citation>
    <scope>NUCLEOTIDE SEQUENCE [LARGE SCALE GENOMIC DNA]</scope>
    <source>
        <strain evidence="2 3">BMG5.1</strain>
    </source>
</reference>
<sequence length="276" mass="29651">MSSPTTVTLDVVLLLPPPLRRQAVSSSAGLARRMAANGYPSHFRLGAAYPHDPAGGVCEPHVSLFMLAVSPSEIPLVVDVVRTVAQALPPLYGEGEEYRHNPQGAPELYFRRSPAWVELQREVIRTVEPLRRGRLRELSPAGERLHDVLAGRVPADPAAVSQLARYGYDEVAAPDGDRFNPHVTLAWPDDPNSRIALTGLPPARTYSGPLSDIAVYGMSPYGTCTTDHGSFSLRDQRRPAPAVKPVKAAAGPTLGADRHRPAVTAWPSAPGFLAPS</sequence>